<dbReference type="Pfam" id="PF20434">
    <property type="entry name" value="BD-FAE"/>
    <property type="match status" value="1"/>
</dbReference>
<dbReference type="PANTHER" id="PTHR48081">
    <property type="entry name" value="AB HYDROLASE SUPERFAMILY PROTEIN C4A8.06C"/>
    <property type="match status" value="1"/>
</dbReference>
<dbReference type="SUPFAM" id="SSF53474">
    <property type="entry name" value="alpha/beta-Hydrolases"/>
    <property type="match status" value="1"/>
</dbReference>
<gene>
    <name evidence="3" type="ORF">ACFFU1_13865</name>
</gene>
<dbReference type="InterPro" id="IPR049492">
    <property type="entry name" value="BD-FAE-like_dom"/>
</dbReference>
<keyword evidence="4" id="KW-1185">Reference proteome</keyword>
<dbReference type="EMBL" id="JBHMFA010000009">
    <property type="protein sequence ID" value="MFB9105990.1"/>
    <property type="molecule type" value="Genomic_DNA"/>
</dbReference>
<keyword evidence="1 3" id="KW-0378">Hydrolase</keyword>
<name>A0ABV5H261_9FLAO</name>
<evidence type="ECO:0000256" key="1">
    <source>
        <dbReference type="ARBA" id="ARBA00022801"/>
    </source>
</evidence>
<sequence>MLTNLKNAFLLISVLCYGGNLLAQDKATYIYAEKESVALELDVYTPKNIKPNDSLPVVLWMHGGGFSGGHRDSRNEVKLMKNLNKRGYIGVSISYRLLLKGSKTGAGCNCPKSVKLDVFKQSAIDYLDAAKYIITHKKELQIDPTKIIAGGSSAGAEGVLNAVYSKTFLIDDVSNYNNVSFAGIMAFAGAVVDADYISAQNAIPTVLFHGTADKLVPFGKAPHHYCTPDRFGYIILDGSDIIINTLQTLGTSYYFRKIIGGGHENSQIPFSQLDQIFNFFNKTVHQKENIQTQVNITKQ</sequence>
<organism evidence="3 4">
    <name type="scientific">Algibacter miyuki</name>
    <dbReference type="NCBI Taxonomy" id="1306933"/>
    <lineage>
        <taxon>Bacteria</taxon>
        <taxon>Pseudomonadati</taxon>
        <taxon>Bacteroidota</taxon>
        <taxon>Flavobacteriia</taxon>
        <taxon>Flavobacteriales</taxon>
        <taxon>Flavobacteriaceae</taxon>
        <taxon>Algibacter</taxon>
    </lineage>
</organism>
<protein>
    <submittedName>
        <fullName evidence="3">Alpha/beta hydrolase</fullName>
    </submittedName>
</protein>
<comment type="caution">
    <text evidence="3">The sequence shown here is derived from an EMBL/GenBank/DDBJ whole genome shotgun (WGS) entry which is preliminary data.</text>
</comment>
<dbReference type="InterPro" id="IPR029058">
    <property type="entry name" value="AB_hydrolase_fold"/>
</dbReference>
<dbReference type="RefSeq" id="WP_290272519.1">
    <property type="nucleotide sequence ID" value="NZ_JAUFQP010000013.1"/>
</dbReference>
<dbReference type="Proteomes" id="UP001589590">
    <property type="component" value="Unassembled WGS sequence"/>
</dbReference>
<evidence type="ECO:0000259" key="2">
    <source>
        <dbReference type="Pfam" id="PF20434"/>
    </source>
</evidence>
<dbReference type="InterPro" id="IPR050300">
    <property type="entry name" value="GDXG_lipolytic_enzyme"/>
</dbReference>
<dbReference type="GO" id="GO:0016787">
    <property type="term" value="F:hydrolase activity"/>
    <property type="evidence" value="ECO:0007669"/>
    <property type="project" value="UniProtKB-KW"/>
</dbReference>
<proteinExistence type="predicted"/>
<accession>A0ABV5H261</accession>
<reference evidence="3 4" key="1">
    <citation type="submission" date="2024-09" db="EMBL/GenBank/DDBJ databases">
        <authorList>
            <person name="Sun Q."/>
            <person name="Mori K."/>
        </authorList>
    </citation>
    <scope>NUCLEOTIDE SEQUENCE [LARGE SCALE GENOMIC DNA]</scope>
    <source>
        <strain evidence="3 4">CECT 8300</strain>
    </source>
</reference>
<evidence type="ECO:0000313" key="3">
    <source>
        <dbReference type="EMBL" id="MFB9105990.1"/>
    </source>
</evidence>
<evidence type="ECO:0000313" key="4">
    <source>
        <dbReference type="Proteomes" id="UP001589590"/>
    </source>
</evidence>
<feature type="domain" description="BD-FAE-like" evidence="2">
    <location>
        <begin position="41"/>
        <end position="178"/>
    </location>
</feature>
<dbReference type="Gene3D" id="3.40.50.1820">
    <property type="entry name" value="alpha/beta hydrolase"/>
    <property type="match status" value="1"/>
</dbReference>